<comment type="caution">
    <text evidence="2">The sequence shown here is derived from an EMBL/GenBank/DDBJ whole genome shotgun (WGS) entry which is preliminary data.</text>
</comment>
<gene>
    <name evidence="2" type="ORF">CEXT_289751</name>
</gene>
<feature type="non-terminal residue" evidence="2">
    <location>
        <position position="1"/>
    </location>
</feature>
<accession>A0AAV4N7T6</accession>
<dbReference type="EMBL" id="BPLR01020630">
    <property type="protein sequence ID" value="GIX80875.1"/>
    <property type="molecule type" value="Genomic_DNA"/>
</dbReference>
<keyword evidence="3" id="KW-1185">Reference proteome</keyword>
<feature type="region of interest" description="Disordered" evidence="1">
    <location>
        <begin position="189"/>
        <end position="215"/>
    </location>
</feature>
<proteinExistence type="predicted"/>
<evidence type="ECO:0000313" key="2">
    <source>
        <dbReference type="EMBL" id="GIX80875.1"/>
    </source>
</evidence>
<feature type="compositionally biased region" description="Low complexity" evidence="1">
    <location>
        <begin position="237"/>
        <end position="251"/>
    </location>
</feature>
<dbReference type="AlphaFoldDB" id="A0AAV4N7T6"/>
<feature type="compositionally biased region" description="Polar residues" evidence="1">
    <location>
        <begin position="100"/>
        <end position="117"/>
    </location>
</feature>
<feature type="region of interest" description="Disordered" evidence="1">
    <location>
        <begin position="227"/>
        <end position="253"/>
    </location>
</feature>
<evidence type="ECO:0000313" key="3">
    <source>
        <dbReference type="Proteomes" id="UP001054945"/>
    </source>
</evidence>
<feature type="region of interest" description="Disordered" evidence="1">
    <location>
        <begin position="76"/>
        <end position="117"/>
    </location>
</feature>
<dbReference type="Proteomes" id="UP001054945">
    <property type="component" value="Unassembled WGS sequence"/>
</dbReference>
<feature type="compositionally biased region" description="Polar residues" evidence="1">
    <location>
        <begin position="194"/>
        <end position="203"/>
    </location>
</feature>
<reference evidence="2 3" key="1">
    <citation type="submission" date="2021-06" db="EMBL/GenBank/DDBJ databases">
        <title>Caerostris extrusa draft genome.</title>
        <authorList>
            <person name="Kono N."/>
            <person name="Arakawa K."/>
        </authorList>
    </citation>
    <scope>NUCLEOTIDE SEQUENCE [LARGE SCALE GENOMIC DNA]</scope>
</reference>
<protein>
    <submittedName>
        <fullName evidence="2">Uncharacterized protein</fullName>
    </submittedName>
</protein>
<organism evidence="2 3">
    <name type="scientific">Caerostris extrusa</name>
    <name type="common">Bark spider</name>
    <name type="synonym">Caerostris bankana</name>
    <dbReference type="NCBI Taxonomy" id="172846"/>
    <lineage>
        <taxon>Eukaryota</taxon>
        <taxon>Metazoa</taxon>
        <taxon>Ecdysozoa</taxon>
        <taxon>Arthropoda</taxon>
        <taxon>Chelicerata</taxon>
        <taxon>Arachnida</taxon>
        <taxon>Araneae</taxon>
        <taxon>Araneomorphae</taxon>
        <taxon>Entelegynae</taxon>
        <taxon>Araneoidea</taxon>
        <taxon>Araneidae</taxon>
        <taxon>Caerostris</taxon>
    </lineage>
</organism>
<feature type="compositionally biased region" description="Low complexity" evidence="1">
    <location>
        <begin position="89"/>
        <end position="99"/>
    </location>
</feature>
<sequence>SQIFPPSCSIIPEKVLSADFGSKDNITTTTLRDLLRQNITPVLPKHRVYYKFYEDDSPPTCSELFPKKLVFSSSSSSPDVLTSPEEKNLTQNTSNNSLTEQISSHDSPNSISKENFSPNQSQLDLSCFAISPVKPSKENQTQSEIEPLTILRNYLLMNIPPPPPPPPQSSRLLQRELFADSNVIAEEDLDSEELSFNASSEQLTTEDERDSLNAPDADTLTTELTKAQQQLPTDKLSPNSNTSSEDSNSTEYARMHPDDLSDLTCYYCCSKCFRYVLHAMEDFKLEFIVEKNF</sequence>
<evidence type="ECO:0000256" key="1">
    <source>
        <dbReference type="SAM" id="MobiDB-lite"/>
    </source>
</evidence>
<name>A0AAV4N7T6_CAEEX</name>